<accession>A0AC34Q5C2</accession>
<evidence type="ECO:0000313" key="2">
    <source>
        <dbReference type="WBParaSite" id="JU765_v2.g12979.t1"/>
    </source>
</evidence>
<organism evidence="1 2">
    <name type="scientific">Panagrolaimus sp. JU765</name>
    <dbReference type="NCBI Taxonomy" id="591449"/>
    <lineage>
        <taxon>Eukaryota</taxon>
        <taxon>Metazoa</taxon>
        <taxon>Ecdysozoa</taxon>
        <taxon>Nematoda</taxon>
        <taxon>Chromadorea</taxon>
        <taxon>Rhabditida</taxon>
        <taxon>Tylenchina</taxon>
        <taxon>Panagrolaimomorpha</taxon>
        <taxon>Panagrolaimoidea</taxon>
        <taxon>Panagrolaimidae</taxon>
        <taxon>Panagrolaimus</taxon>
    </lineage>
</organism>
<protein>
    <submittedName>
        <fullName evidence="2">PilZ domain-containing protein</fullName>
    </submittedName>
</protein>
<dbReference type="Proteomes" id="UP000887576">
    <property type="component" value="Unplaced"/>
</dbReference>
<proteinExistence type="predicted"/>
<reference evidence="2" key="1">
    <citation type="submission" date="2022-11" db="UniProtKB">
        <authorList>
            <consortium name="WormBaseParasite"/>
        </authorList>
    </citation>
    <scope>IDENTIFICATION</scope>
</reference>
<sequence length="128" mass="14667">MEHKVEEQLVDLHMKNENGKSLKIMSIINPTLVIKNAVKINVSETGLEMTSHEMPLMVFKHGKTRTYCMDIKNSQAEVVISELKYMALDDDGQEYEAECFDLTIAFKTGYSLGLFLEELIHANYHIIE</sequence>
<dbReference type="WBParaSite" id="JU765_v2.g12979.t1">
    <property type="protein sequence ID" value="JU765_v2.g12979.t1"/>
    <property type="gene ID" value="JU765_v2.g12979"/>
</dbReference>
<name>A0AC34Q5C2_9BILA</name>
<evidence type="ECO:0000313" key="1">
    <source>
        <dbReference type="Proteomes" id="UP000887576"/>
    </source>
</evidence>